<reference evidence="1 2" key="1">
    <citation type="submission" date="2018-01" db="EMBL/GenBank/DDBJ databases">
        <title>Whole genome analyses suggest that Burkholderia sensu lato contains two further novel genera in the rhizoxinica-symbiotica group Mycetohabitans gen. nov., and Trinickia gen. nov.: implications for the evolution of diazotrophy and nodulation in the Burkholderiaceae.</title>
        <authorList>
            <person name="Estrada-de los Santos P."/>
            <person name="Palmer M."/>
            <person name="Chavez-Ramirez B."/>
            <person name="Beukes C."/>
            <person name="Steenkamp E.T."/>
            <person name="Hirsch A.M."/>
            <person name="Manyaka P."/>
            <person name="Maluk M."/>
            <person name="Lafos M."/>
            <person name="Crook M."/>
            <person name="Gross E."/>
            <person name="Simon M.F."/>
            <person name="Bueno dos Reis Junior F."/>
            <person name="Poole P.S."/>
            <person name="Venter S.N."/>
            <person name="James E.K."/>
        </authorList>
    </citation>
    <scope>NUCLEOTIDE SEQUENCE [LARGE SCALE GENOMIC DNA]</scope>
    <source>
        <strain evidence="1 2">JPY 581</strain>
    </source>
</reference>
<keyword evidence="2" id="KW-1185">Reference proteome</keyword>
<accession>A0A2N7WS26</accession>
<name>A0A2N7WS26_9BURK</name>
<protein>
    <submittedName>
        <fullName evidence="1">DUF1493 domain-containing protein</fullName>
    </submittedName>
</protein>
<dbReference type="AlphaFoldDB" id="A0A2N7WS26"/>
<dbReference type="RefSeq" id="WP_018441747.1">
    <property type="nucleotide sequence ID" value="NZ_KB890179.1"/>
</dbReference>
<dbReference type="Proteomes" id="UP000235777">
    <property type="component" value="Unassembled WGS sequence"/>
</dbReference>
<proteinExistence type="predicted"/>
<organism evidence="1 2">
    <name type="scientific">Trinickia symbiotica</name>
    <dbReference type="NCBI Taxonomy" id="863227"/>
    <lineage>
        <taxon>Bacteria</taxon>
        <taxon>Pseudomonadati</taxon>
        <taxon>Pseudomonadota</taxon>
        <taxon>Betaproteobacteria</taxon>
        <taxon>Burkholderiales</taxon>
        <taxon>Burkholderiaceae</taxon>
        <taxon>Trinickia</taxon>
    </lineage>
</organism>
<evidence type="ECO:0000313" key="1">
    <source>
        <dbReference type="EMBL" id="PMS32152.1"/>
    </source>
</evidence>
<gene>
    <name evidence="1" type="ORF">C0Z20_27050</name>
</gene>
<dbReference type="OrthoDB" id="9018682at2"/>
<dbReference type="Pfam" id="PF07377">
    <property type="entry name" value="DUF1493"/>
    <property type="match status" value="1"/>
</dbReference>
<dbReference type="EMBL" id="PNYC01000023">
    <property type="protein sequence ID" value="PMS32152.1"/>
    <property type="molecule type" value="Genomic_DNA"/>
</dbReference>
<evidence type="ECO:0000313" key="2">
    <source>
        <dbReference type="Proteomes" id="UP000235777"/>
    </source>
</evidence>
<comment type="caution">
    <text evidence="1">The sequence shown here is derived from an EMBL/GenBank/DDBJ whole genome shotgun (WGS) entry which is preliminary data.</text>
</comment>
<dbReference type="InterPro" id="IPR010862">
    <property type="entry name" value="DUF1493"/>
</dbReference>
<sequence>MPESNETWVQLVRFFEPRLAKPIFGENRLTRNTDLYHDLDMEPDEIEQVLREWATAFDVDMSAFDLGHYYPASELNRKDFFVTLLKVPFSKRARETLGGWQLTLGMLEDAMRSGKWVI</sequence>